<proteinExistence type="predicted"/>
<dbReference type="EMBL" id="MN739467">
    <property type="protein sequence ID" value="QHT06282.1"/>
    <property type="molecule type" value="Genomic_DNA"/>
</dbReference>
<sequence length="160" mass="18456">MKLMNKYSSCIVRMSWGTCYSGSNNIHFDFPPIMADGRNYATYQPGSKISADIRQQAGITSNWQYRKYMIENADAIIKTNQLEACDQCCSCPARLNVGPNKEEKNSPFLYKSCVESTQPYGYENSDMKNMYVSKYQLECRRFTPVITQAQLLQKGYQNWN</sequence>
<name>A0A6C0CQ80_9ZZZZ</name>
<protein>
    <submittedName>
        <fullName evidence="1">Uncharacterized protein</fullName>
    </submittedName>
</protein>
<reference evidence="1" key="1">
    <citation type="journal article" date="2020" name="Nature">
        <title>Giant virus diversity and host interactions through global metagenomics.</title>
        <authorList>
            <person name="Schulz F."/>
            <person name="Roux S."/>
            <person name="Paez-Espino D."/>
            <person name="Jungbluth S."/>
            <person name="Walsh D.A."/>
            <person name="Denef V.J."/>
            <person name="McMahon K.D."/>
            <person name="Konstantinidis K.T."/>
            <person name="Eloe-Fadrosh E.A."/>
            <person name="Kyrpides N.C."/>
            <person name="Woyke T."/>
        </authorList>
    </citation>
    <scope>NUCLEOTIDE SEQUENCE</scope>
    <source>
        <strain evidence="1">GVMAG-M-3300021425-30</strain>
    </source>
</reference>
<evidence type="ECO:0000313" key="1">
    <source>
        <dbReference type="EMBL" id="QHT06282.1"/>
    </source>
</evidence>
<organism evidence="1">
    <name type="scientific">viral metagenome</name>
    <dbReference type="NCBI Taxonomy" id="1070528"/>
    <lineage>
        <taxon>unclassified sequences</taxon>
        <taxon>metagenomes</taxon>
        <taxon>organismal metagenomes</taxon>
    </lineage>
</organism>
<dbReference type="AlphaFoldDB" id="A0A6C0CQ80"/>
<accession>A0A6C0CQ80</accession>